<dbReference type="Gene3D" id="3.90.1150.10">
    <property type="entry name" value="Aspartate Aminotransferase, domain 1"/>
    <property type="match status" value="1"/>
</dbReference>
<comment type="similarity">
    <text evidence="4">Belongs to the group II decarboxylase family. Sphingosine-1-phosphate lyase subfamily.</text>
</comment>
<evidence type="ECO:0000256" key="3">
    <source>
        <dbReference type="ARBA" id="ARBA00023239"/>
    </source>
</evidence>
<gene>
    <name evidence="7" type="ORF">LK09_00165</name>
</gene>
<dbReference type="SUPFAM" id="SSF53383">
    <property type="entry name" value="PLP-dependent transferases"/>
    <property type="match status" value="1"/>
</dbReference>
<dbReference type="InterPro" id="IPR015421">
    <property type="entry name" value="PyrdxlP-dep_Trfase_major"/>
</dbReference>
<evidence type="ECO:0000256" key="5">
    <source>
        <dbReference type="PIRSR" id="PIRSR602129-50"/>
    </source>
</evidence>
<accession>A0A0B2ADT7</accession>
<dbReference type="GO" id="GO:0004058">
    <property type="term" value="F:aromatic-L-amino-acid decarboxylase activity"/>
    <property type="evidence" value="ECO:0007669"/>
    <property type="project" value="UniProtKB-ARBA"/>
</dbReference>
<dbReference type="GO" id="GO:0019752">
    <property type="term" value="P:carboxylic acid metabolic process"/>
    <property type="evidence" value="ECO:0007669"/>
    <property type="project" value="InterPro"/>
</dbReference>
<protein>
    <submittedName>
        <fullName evidence="7">Pyridoxal-dependent decarboxylase</fullName>
    </submittedName>
</protein>
<evidence type="ECO:0000313" key="8">
    <source>
        <dbReference type="Proteomes" id="UP000031030"/>
    </source>
</evidence>
<feature type="modified residue" description="N6-(pyridoxal phosphate)lysine" evidence="5">
    <location>
        <position position="242"/>
    </location>
</feature>
<dbReference type="InterPro" id="IPR015422">
    <property type="entry name" value="PyrdxlP-dep_Trfase_small"/>
</dbReference>
<evidence type="ECO:0000256" key="1">
    <source>
        <dbReference type="ARBA" id="ARBA00001933"/>
    </source>
</evidence>
<dbReference type="PANTHER" id="PTHR42735">
    <property type="match status" value="1"/>
</dbReference>
<dbReference type="EMBL" id="JTDK01000001">
    <property type="protein sequence ID" value="KHK99806.1"/>
    <property type="molecule type" value="Genomic_DNA"/>
</dbReference>
<dbReference type="InterPro" id="IPR002129">
    <property type="entry name" value="PyrdxlP-dep_de-COase"/>
</dbReference>
<dbReference type="AlphaFoldDB" id="A0A0B2ADT7"/>
<dbReference type="PANTHER" id="PTHR42735:SF6">
    <property type="entry name" value="SPHINGOSINE-1-PHOSPHATE LYASE 1"/>
    <property type="match status" value="1"/>
</dbReference>
<comment type="cofactor">
    <cofactor evidence="1 5 6">
        <name>pyridoxal 5'-phosphate</name>
        <dbReference type="ChEBI" id="CHEBI:597326"/>
    </cofactor>
</comment>
<evidence type="ECO:0000256" key="2">
    <source>
        <dbReference type="ARBA" id="ARBA00022898"/>
    </source>
</evidence>
<reference evidence="7 8" key="1">
    <citation type="submission" date="2014-11" db="EMBL/GenBank/DDBJ databases">
        <title>Genome sequence of Microbacterium mangrovi MUSC 115(T).</title>
        <authorList>
            <person name="Lee L.-H."/>
        </authorList>
    </citation>
    <scope>NUCLEOTIDE SEQUENCE [LARGE SCALE GENOMIC DNA]</scope>
    <source>
        <strain evidence="7 8">MUSC 115</strain>
    </source>
</reference>
<keyword evidence="2 5" id="KW-0663">Pyridoxal phosphate</keyword>
<keyword evidence="8" id="KW-1185">Reference proteome</keyword>
<dbReference type="InterPro" id="IPR015424">
    <property type="entry name" value="PyrdxlP-dep_Trfase"/>
</dbReference>
<comment type="caution">
    <text evidence="7">The sequence shown here is derived from an EMBL/GenBank/DDBJ whole genome shotgun (WGS) entry which is preliminary data.</text>
</comment>
<dbReference type="GO" id="GO:0030170">
    <property type="term" value="F:pyridoxal phosphate binding"/>
    <property type="evidence" value="ECO:0007669"/>
    <property type="project" value="InterPro"/>
</dbReference>
<dbReference type="STRING" id="1348253.LK09_00165"/>
<dbReference type="Pfam" id="PF00282">
    <property type="entry name" value="Pyridoxal_deC"/>
    <property type="match status" value="1"/>
</dbReference>
<dbReference type="OrthoDB" id="3401800at2"/>
<evidence type="ECO:0000313" key="7">
    <source>
        <dbReference type="EMBL" id="KHK99806.1"/>
    </source>
</evidence>
<dbReference type="Gene3D" id="3.40.640.10">
    <property type="entry name" value="Type I PLP-dependent aspartate aminotransferase-like (Major domain)"/>
    <property type="match status" value="1"/>
</dbReference>
<evidence type="ECO:0000256" key="6">
    <source>
        <dbReference type="RuleBase" id="RU000382"/>
    </source>
</evidence>
<proteinExistence type="inferred from homology"/>
<sequence length="504" mass="51720">MTAPADILDRLTALRAQDAPTHGGRLLSYVYDSGRADLDELAASAVRAMQPVNGLDPTTFRSVAVIERELVDFAREVFHAGEDVTGTATSGGTESCLLAVKTAREAWRARTGWTPGDPQPRLVAPTTVHAAFRKAAALFDVELDLVPVDPSTGRPAASDLVARLGSDVALVVVSAPSYPFAALDPVPEVAAAALAAGVDLHVDACIGGFALAFWPEDAAGAPAHEWDFAVPGVTSLSADLHKYGYAPKGVSVLLQRGRDRQRHQWFATSAWPGYPVVNPTLLGSKSAAPLAAAWAITQALGVDGFRELTASLARSTAAIVAGVAAIEGLRVVGTPTGPMVAVAEDADAPAERRVDPHLWADAMGGFGFAVQLQPASVQPDGTRLPSTAHLTVTPVTERVLDELLTASGRAADAVRGMPHLDGGAIAAQLLGGLGVPPEALAGGAVPLDSDTAFAILQAAGLVGAPTDAAAGLGPLAPVLALVEALPAPLVERLLIELLAAGLER</sequence>
<organism evidence="7 8">
    <name type="scientific">Microbacterium mangrovi</name>
    <dbReference type="NCBI Taxonomy" id="1348253"/>
    <lineage>
        <taxon>Bacteria</taxon>
        <taxon>Bacillati</taxon>
        <taxon>Actinomycetota</taxon>
        <taxon>Actinomycetes</taxon>
        <taxon>Micrococcales</taxon>
        <taxon>Microbacteriaceae</taxon>
        <taxon>Microbacterium</taxon>
    </lineage>
</organism>
<dbReference type="RefSeq" id="WP_039394036.1">
    <property type="nucleotide sequence ID" value="NZ_JTDK01000001.1"/>
</dbReference>
<name>A0A0B2ADT7_9MICO</name>
<dbReference type="Proteomes" id="UP000031030">
    <property type="component" value="Unassembled WGS sequence"/>
</dbReference>
<keyword evidence="3 6" id="KW-0456">Lyase</keyword>
<dbReference type="InterPro" id="IPR050477">
    <property type="entry name" value="GrpII_AminoAcid_Decarb"/>
</dbReference>
<evidence type="ECO:0000256" key="4">
    <source>
        <dbReference type="ARBA" id="ARBA00038302"/>
    </source>
</evidence>